<dbReference type="GO" id="GO:0000731">
    <property type="term" value="P:DNA synthesis involved in DNA repair"/>
    <property type="evidence" value="ECO:0007669"/>
    <property type="project" value="TreeGrafter"/>
</dbReference>
<dbReference type="SUPFAM" id="SSF52540">
    <property type="entry name" value="P-loop containing nucleoside triphosphate hydrolases"/>
    <property type="match status" value="1"/>
</dbReference>
<reference evidence="3 4" key="1">
    <citation type="submission" date="2017-01" db="EMBL/GenBank/DDBJ databases">
        <title>First report of the plasmid-mediated mcr-1 gene in Citrobacter freudii.</title>
        <authorList>
            <person name="Liu J."/>
            <person name="Yang Y."/>
            <person name="Li Y."/>
            <person name="Liu D."/>
            <person name="Tuo H."/>
            <person name="Davis M."/>
            <person name="Zhang A."/>
        </authorList>
    </citation>
    <scope>NUCLEOTIDE SEQUENCE [LARGE SCALE GENOMIC DNA]</scope>
    <source>
        <strain evidence="3 4">SCC4</strain>
    </source>
</reference>
<dbReference type="AlphaFoldDB" id="A0AA44RGD6"/>
<dbReference type="Pfam" id="PF13166">
    <property type="entry name" value="AAA_13"/>
    <property type="match status" value="1"/>
</dbReference>
<dbReference type="PANTHER" id="PTHR32182:SF22">
    <property type="entry name" value="ATP-DEPENDENT ENDONUCLEASE, OLD FAMILY-RELATED"/>
    <property type="match status" value="1"/>
</dbReference>
<feature type="coiled-coil region" evidence="1">
    <location>
        <begin position="389"/>
        <end position="416"/>
    </location>
</feature>
<keyword evidence="1" id="KW-0175">Coiled coil</keyword>
<dbReference type="InterPro" id="IPR027417">
    <property type="entry name" value="P-loop_NTPase"/>
</dbReference>
<dbReference type="EMBL" id="MTCP01000007">
    <property type="protein sequence ID" value="OLY68184.1"/>
    <property type="molecule type" value="Genomic_DNA"/>
</dbReference>
<evidence type="ECO:0000313" key="4">
    <source>
        <dbReference type="Proteomes" id="UP000185597"/>
    </source>
</evidence>
<dbReference type="InterPro" id="IPR026866">
    <property type="entry name" value="CR006_AAA"/>
</dbReference>
<dbReference type="GO" id="GO:0006302">
    <property type="term" value="P:double-strand break repair"/>
    <property type="evidence" value="ECO:0007669"/>
    <property type="project" value="TreeGrafter"/>
</dbReference>
<feature type="domain" description="Protein CR006 P-loop" evidence="2">
    <location>
        <begin position="139"/>
        <end position="610"/>
    </location>
</feature>
<dbReference type="Gene3D" id="3.40.50.300">
    <property type="entry name" value="P-loop containing nucleotide triphosphate hydrolases"/>
    <property type="match status" value="1"/>
</dbReference>
<proteinExistence type="predicted"/>
<name>A0AA44RGD6_CITBR</name>
<gene>
    <name evidence="3" type="ORF">BWD41_15405</name>
</gene>
<evidence type="ECO:0000256" key="1">
    <source>
        <dbReference type="SAM" id="Coils"/>
    </source>
</evidence>
<dbReference type="Proteomes" id="UP000185597">
    <property type="component" value="Unassembled WGS sequence"/>
</dbReference>
<accession>A0AA44RGD6</accession>
<evidence type="ECO:0000259" key="2">
    <source>
        <dbReference type="Pfam" id="PF13166"/>
    </source>
</evidence>
<dbReference type="PANTHER" id="PTHR32182">
    <property type="entry name" value="DNA REPLICATION AND REPAIR PROTEIN RECF"/>
    <property type="match status" value="1"/>
</dbReference>
<comment type="caution">
    <text evidence="3">The sequence shown here is derived from an EMBL/GenBank/DDBJ whole genome shotgun (WGS) entry which is preliminary data.</text>
</comment>
<sequence>MLERIHKITGVGLFNDIRPAAIQFKKISLIYGDNGRGKSTLASIMRSYTHSASNVLLSRKTFNSSSDQFIDLQFSQGNRAKFENNQWDRKFTDFHVFDLDFIDTNVYSGGEITPGQRKNLLSFALGQSAVAAKIEFDAASQHATNCTTAKRNVEARLTGYRGHYTLSQYIRLRSIDNIDDLIAANLVEQGKAQRISVIKNKNKLKKLTEFTVDIQNFFNVMYTTVDKIDENASSVVDAHFQHLSDDGAQKWISDGQKFLKEDTCPFCAQTVEGLSLIDAYKTYFNTEYRNFIKEISLLENKKAAILSSFNIPLKNQEQISITENILSWGEYLSLNTPSLDINKLDELKISLDGILTDCVKIKTASPLDKLEQKFEGECQTIIDKMVQCVTEFNEQLDILNNQIDDYKTSLENINIQTLTEENNRLNAIKTRYSPSVVNLINEYTAAKAVETAALAEKEAKKNTLNTIMQATLGRYESSINILLQKFGAAFTIEEVTYNYRGTGEPRTEYALNLRGNRITLQGEDAGFKTCLSEGDKRTLAFAFFIAVISEDQNLTNKIVLIDDPMCSFDTHRKQQTVNELKKICDNCKQLIILAHDAFFIKKLRDDFIKKLNDPNLLSLIKVIHTPGQFSTLVSLDLDIECESAYYKNHRLVSGYVNGEPYNEKDVATAIRPLLEGYLHRRFPNHIPSGKLFGEIVQAIVASQPGSPLHHASSITNELNEINSYAGKFHHDTNANAANEPIFPGELIAYCTRALNIIYSGSV</sequence>
<protein>
    <recommendedName>
        <fullName evidence="2">Protein CR006 P-loop domain-containing protein</fullName>
    </recommendedName>
</protein>
<organism evidence="3 4">
    <name type="scientific">Citrobacter braakii</name>
    <dbReference type="NCBI Taxonomy" id="57706"/>
    <lineage>
        <taxon>Bacteria</taxon>
        <taxon>Pseudomonadati</taxon>
        <taxon>Pseudomonadota</taxon>
        <taxon>Gammaproteobacteria</taxon>
        <taxon>Enterobacterales</taxon>
        <taxon>Enterobacteriaceae</taxon>
        <taxon>Citrobacter</taxon>
        <taxon>Citrobacter freundii complex</taxon>
    </lineage>
</organism>
<evidence type="ECO:0000313" key="3">
    <source>
        <dbReference type="EMBL" id="OLY68184.1"/>
    </source>
</evidence>
<dbReference type="RefSeq" id="WP_075848301.1">
    <property type="nucleotide sequence ID" value="NZ_MTCP01000007.1"/>
</dbReference>